<accession>A0AB36D1B3</accession>
<evidence type="ECO:0000313" key="4">
    <source>
        <dbReference type="EMBL" id="NMZ82149.1"/>
    </source>
</evidence>
<keyword evidence="1" id="KW-0802">TPR repeat</keyword>
<dbReference type="Pfam" id="PF20303">
    <property type="entry name" value="YLATT"/>
    <property type="match status" value="1"/>
</dbReference>
<gene>
    <name evidence="4" type="ORF">HBO26_22945</name>
</gene>
<feature type="transmembrane region" description="Helical" evidence="2">
    <location>
        <begin position="43"/>
        <end position="64"/>
    </location>
</feature>
<organism evidence="4 5">
    <name type="scientific">Pseudomonas mandelii</name>
    <dbReference type="NCBI Taxonomy" id="75612"/>
    <lineage>
        <taxon>Bacteria</taxon>
        <taxon>Pseudomonadati</taxon>
        <taxon>Pseudomonadota</taxon>
        <taxon>Gammaproteobacteria</taxon>
        <taxon>Pseudomonadales</taxon>
        <taxon>Pseudomonadaceae</taxon>
        <taxon>Pseudomonas</taxon>
    </lineage>
</organism>
<dbReference type="Gene3D" id="1.25.40.10">
    <property type="entry name" value="Tetratricopeptide repeat domain"/>
    <property type="match status" value="1"/>
</dbReference>
<proteinExistence type="predicted"/>
<name>A0AB36D1B3_9PSED</name>
<feature type="transmembrane region" description="Helical" evidence="2">
    <location>
        <begin position="6"/>
        <end position="23"/>
    </location>
</feature>
<keyword evidence="2" id="KW-0812">Transmembrane</keyword>
<dbReference type="EMBL" id="JAAQXV010000008">
    <property type="protein sequence ID" value="NMZ82149.1"/>
    <property type="molecule type" value="Genomic_DNA"/>
</dbReference>
<dbReference type="SUPFAM" id="SSF48452">
    <property type="entry name" value="TPR-like"/>
    <property type="match status" value="1"/>
</dbReference>
<dbReference type="Proteomes" id="UP000548707">
    <property type="component" value="Unassembled WGS sequence"/>
</dbReference>
<dbReference type="InterPro" id="IPR011990">
    <property type="entry name" value="TPR-like_helical_dom_sf"/>
</dbReference>
<dbReference type="SMART" id="SM00028">
    <property type="entry name" value="TPR"/>
    <property type="match status" value="2"/>
</dbReference>
<dbReference type="AlphaFoldDB" id="A0AB36D1B3"/>
<feature type="repeat" description="TPR" evidence="1">
    <location>
        <begin position="130"/>
        <end position="163"/>
    </location>
</feature>
<evidence type="ECO:0000256" key="2">
    <source>
        <dbReference type="SAM" id="Phobius"/>
    </source>
</evidence>
<comment type="caution">
    <text evidence="4">The sequence shown here is derived from an EMBL/GenBank/DDBJ whole genome shotgun (WGS) entry which is preliminary data.</text>
</comment>
<dbReference type="PROSITE" id="PS50005">
    <property type="entry name" value="TPR"/>
    <property type="match status" value="1"/>
</dbReference>
<feature type="transmembrane region" description="Helical" evidence="2">
    <location>
        <begin position="76"/>
        <end position="93"/>
    </location>
</feature>
<evidence type="ECO:0000259" key="3">
    <source>
        <dbReference type="Pfam" id="PF20303"/>
    </source>
</evidence>
<dbReference type="InterPro" id="IPR019734">
    <property type="entry name" value="TPR_rpt"/>
</dbReference>
<sequence>MSADYSILAIIISAGFFGGLINYSNTPKDKDMPFLKGNFFKSISVGIAAATLMPVFLQMISSNLVAQFDGSDKNKFILFGFSLIAAISSRSFIDNISRKILSQLRETNAKVDEIEIESRHDKKDIAYLMAENLMIKGKLYRKDGSHDEALKMFEKAIKIESSDRAWGLKALQHYYLKQYGEALDASSKALELERSGDEQDYQLHWNHACFLSLLEREVEEIIFHIDQALKLSPELKDKIATEEEFAFARKSKVFCDKYNIPCIDK</sequence>
<protein>
    <recommendedName>
        <fullName evidence="3">YEATS-Like-Associating Three TM domain-containing protein</fullName>
    </recommendedName>
</protein>
<dbReference type="RefSeq" id="WP_169857929.1">
    <property type="nucleotide sequence ID" value="NZ_JAAQXV010000008.1"/>
</dbReference>
<reference evidence="4 5" key="1">
    <citation type="journal article" date="2020" name="Front. Microbiol.">
        <title>Genetic Organization of the aprX-lipA2 Operon Affects the Proteolytic Potential of Pseudomonas Species in Milk.</title>
        <authorList>
            <person name="Maier C."/>
            <person name="Huptas C."/>
            <person name="von Neubeck M."/>
            <person name="Scherer S."/>
            <person name="Wenning M."/>
            <person name="Lucking G."/>
        </authorList>
    </citation>
    <scope>NUCLEOTIDE SEQUENCE [LARGE SCALE GENOMIC DNA]</scope>
    <source>
        <strain evidence="4 5">WS 5114</strain>
    </source>
</reference>
<dbReference type="InterPro" id="IPR046890">
    <property type="entry name" value="YLATT"/>
</dbReference>
<dbReference type="Pfam" id="PF13181">
    <property type="entry name" value="TPR_8"/>
    <property type="match status" value="1"/>
</dbReference>
<evidence type="ECO:0000313" key="5">
    <source>
        <dbReference type="Proteomes" id="UP000548707"/>
    </source>
</evidence>
<keyword evidence="2" id="KW-1133">Transmembrane helix</keyword>
<evidence type="ECO:0000256" key="1">
    <source>
        <dbReference type="PROSITE-ProRule" id="PRU00339"/>
    </source>
</evidence>
<keyword evidence="2" id="KW-0472">Membrane</keyword>
<feature type="domain" description="YEATS-Like-Associating Three TM" evidence="3">
    <location>
        <begin position="6"/>
        <end position="112"/>
    </location>
</feature>